<evidence type="ECO:0000313" key="6">
    <source>
        <dbReference type="EMBL" id="OWT60205.1"/>
    </source>
</evidence>
<evidence type="ECO:0000256" key="4">
    <source>
        <dbReference type="ARBA" id="ARBA00022729"/>
    </source>
</evidence>
<dbReference type="AlphaFoldDB" id="A0A225MG22"/>
<comment type="caution">
    <text evidence="6">The sequence shown here is derived from an EMBL/GenBank/DDBJ whole genome shotgun (WGS) entry which is preliminary data.</text>
</comment>
<comment type="subcellular location">
    <subcellularLocation>
        <location evidence="1">Periplasm</location>
    </subcellularLocation>
</comment>
<dbReference type="PANTHER" id="PTHR43649">
    <property type="entry name" value="ARABINOSE-BINDING PROTEIN-RELATED"/>
    <property type="match status" value="1"/>
</dbReference>
<dbReference type="OrthoDB" id="5890863at2"/>
<evidence type="ECO:0000256" key="3">
    <source>
        <dbReference type="ARBA" id="ARBA00022448"/>
    </source>
</evidence>
<dbReference type="Proteomes" id="UP000214603">
    <property type="component" value="Unassembled WGS sequence"/>
</dbReference>
<dbReference type="InterPro" id="IPR006311">
    <property type="entry name" value="TAT_signal"/>
</dbReference>
<gene>
    <name evidence="6" type="ORF">CEY11_11110</name>
</gene>
<dbReference type="PROSITE" id="PS51318">
    <property type="entry name" value="TAT"/>
    <property type="match status" value="1"/>
</dbReference>
<sequence length="492" mass="54145">MSNIPEQNKHNSTADGSPAPDLSRRRLIQAAGAAGLAAIATPLFPFGKAYAAERTLKILQWSHFVPSYDKWFDQFAKDWGEKNSVKVSVDHISIADLVTTTSSEISANSGHDLIELGSEAAAFSPSVLDMADINQEVAKACGPEFYASERVSYSPVTKSWYGFCHGWTIDCGDYRQSLWAKAGKPYGPDTWNDVLAVGTEIMQKQGIPVGIGMSQELDSNMVARAVMWAWDTYIQDEWDNVVLDQGVFKRRAVEAVKYMTELFHKAMTPEVFSWNAASNNQALIAGKASYIVNSISAYRSAQDTKPDIAKDVFFTGPLAGPNGTRWANVHVLYNYIIPKFAKAREDTAKQFIKHLAENYDQAMYHSKLYNSPSFFDTAVPKGDRGYPAVAGAARLLDLNNAWFADDPFRLKGEAEGKLKPLLGATNWTTNLGHPGYSNPAAGEVFNTFVLPNMMAKAARGSLKPEAAVDDAARQIRRIYASWRKRGLIGGKA</sequence>
<evidence type="ECO:0000256" key="2">
    <source>
        <dbReference type="ARBA" id="ARBA00008520"/>
    </source>
</evidence>
<evidence type="ECO:0008006" key="8">
    <source>
        <dbReference type="Google" id="ProtNLM"/>
    </source>
</evidence>
<dbReference type="PANTHER" id="PTHR43649:SF34">
    <property type="entry name" value="ABC TRANSPORTER PERIPLASMIC-BINDING PROTEIN YCJN-RELATED"/>
    <property type="match status" value="1"/>
</dbReference>
<organism evidence="6 7">
    <name type="scientific">Candidimonas nitroreducens</name>
    <dbReference type="NCBI Taxonomy" id="683354"/>
    <lineage>
        <taxon>Bacteria</taxon>
        <taxon>Pseudomonadati</taxon>
        <taxon>Pseudomonadota</taxon>
        <taxon>Betaproteobacteria</taxon>
        <taxon>Burkholderiales</taxon>
        <taxon>Alcaligenaceae</taxon>
        <taxon>Candidimonas</taxon>
    </lineage>
</organism>
<accession>A0A225MG22</accession>
<protein>
    <recommendedName>
        <fullName evidence="8">ABC transporter substrate-binding protein</fullName>
    </recommendedName>
</protein>
<name>A0A225MG22_9BURK</name>
<dbReference type="Pfam" id="PF13416">
    <property type="entry name" value="SBP_bac_8"/>
    <property type="match status" value="1"/>
</dbReference>
<dbReference type="EMBL" id="NJIH01000006">
    <property type="protein sequence ID" value="OWT60205.1"/>
    <property type="molecule type" value="Genomic_DNA"/>
</dbReference>
<dbReference type="InterPro" id="IPR006059">
    <property type="entry name" value="SBP"/>
</dbReference>
<dbReference type="Gene3D" id="3.40.190.10">
    <property type="entry name" value="Periplasmic binding protein-like II"/>
    <property type="match status" value="1"/>
</dbReference>
<keyword evidence="4" id="KW-0732">Signal</keyword>
<dbReference type="SUPFAM" id="SSF53850">
    <property type="entry name" value="Periplasmic binding protein-like II"/>
    <property type="match status" value="1"/>
</dbReference>
<evidence type="ECO:0000256" key="1">
    <source>
        <dbReference type="ARBA" id="ARBA00004418"/>
    </source>
</evidence>
<dbReference type="RefSeq" id="WP_088603462.1">
    <property type="nucleotide sequence ID" value="NZ_NJIH01000006.1"/>
</dbReference>
<comment type="similarity">
    <text evidence="2">Belongs to the bacterial solute-binding protein 1 family.</text>
</comment>
<keyword evidence="7" id="KW-1185">Reference proteome</keyword>
<proteinExistence type="inferred from homology"/>
<dbReference type="InterPro" id="IPR050490">
    <property type="entry name" value="Bact_solute-bd_prot1"/>
</dbReference>
<dbReference type="GO" id="GO:0042597">
    <property type="term" value="C:periplasmic space"/>
    <property type="evidence" value="ECO:0007669"/>
    <property type="project" value="UniProtKB-SubCell"/>
</dbReference>
<evidence type="ECO:0000256" key="5">
    <source>
        <dbReference type="SAM" id="MobiDB-lite"/>
    </source>
</evidence>
<keyword evidence="3" id="KW-0813">Transport</keyword>
<evidence type="ECO:0000313" key="7">
    <source>
        <dbReference type="Proteomes" id="UP000214603"/>
    </source>
</evidence>
<feature type="region of interest" description="Disordered" evidence="5">
    <location>
        <begin position="1"/>
        <end position="21"/>
    </location>
</feature>
<feature type="compositionally biased region" description="Polar residues" evidence="5">
    <location>
        <begin position="1"/>
        <end position="15"/>
    </location>
</feature>
<reference evidence="7" key="1">
    <citation type="submission" date="2017-06" db="EMBL/GenBank/DDBJ databases">
        <title>Herbaspirillum phytohormonus sp. nov., isolated from the root nodule of Robinia pseudoacacia in lead-zinc mine.</title>
        <authorList>
            <person name="Fan M."/>
            <person name="Lin Y."/>
        </authorList>
    </citation>
    <scope>NUCLEOTIDE SEQUENCE [LARGE SCALE GENOMIC DNA]</scope>
    <source>
        <strain evidence="7">SC-089</strain>
    </source>
</reference>